<proteinExistence type="predicted"/>
<feature type="transmembrane region" description="Helical" evidence="1">
    <location>
        <begin position="33"/>
        <end position="51"/>
    </location>
</feature>
<gene>
    <name evidence="2" type="ORF">RBWH47_05012</name>
</gene>
<accession>F2AU48</accession>
<dbReference type="PATRIC" id="fig|991778.3.peg.3450"/>
<evidence type="ECO:0000313" key="3">
    <source>
        <dbReference type="Proteomes" id="UP000006222"/>
    </source>
</evidence>
<evidence type="ECO:0000313" key="2">
    <source>
        <dbReference type="EMBL" id="EGF26839.1"/>
    </source>
</evidence>
<keyword evidence="1" id="KW-0472">Membrane</keyword>
<reference evidence="2 3" key="1">
    <citation type="journal article" date="2013" name="Mar. Genomics">
        <title>Expression of sulfatases in Rhodopirellula baltica and the diversity of sulfatases in the genus Rhodopirellula.</title>
        <authorList>
            <person name="Wegner C.E."/>
            <person name="Richter-Heitmann T."/>
            <person name="Klindworth A."/>
            <person name="Klockow C."/>
            <person name="Richter M."/>
            <person name="Achstetter T."/>
            <person name="Glockner F.O."/>
            <person name="Harder J."/>
        </authorList>
    </citation>
    <scope>NUCLEOTIDE SEQUENCE [LARGE SCALE GENOMIC DNA]</scope>
    <source>
        <strain evidence="2 3">WH47</strain>
    </source>
</reference>
<protein>
    <submittedName>
        <fullName evidence="2">Uncharacterized protein</fullName>
    </submittedName>
</protein>
<dbReference type="AlphaFoldDB" id="F2AU48"/>
<evidence type="ECO:0000256" key="1">
    <source>
        <dbReference type="SAM" id="Phobius"/>
    </source>
</evidence>
<keyword evidence="1" id="KW-1133">Transmembrane helix</keyword>
<name>F2AU48_RHOBT</name>
<sequence length="1002" mass="108368">MKTTLPIFHETLIMPSPSEQSTPIRTLFPEKTLLATVLVSAGVVFGLLIAGDVSVAKAQLPATPLQPAPIPPVPFGQSGQVPPGPFSQGNVAPPLGGATNAVDVRVQAVTGQPYGVAVIEMPLRNPVVGPAPGPLTIDGEPAPATTKIYYPVSNDVRVTVGRPPSEQPVPQIGRGRLLNRVGNLIRELTSSDDATEQTVGRRVMFLFTGDQPFSVPVRDHLGTLTMVDVRPVTDPGLARTMQTAWWDETTAAAKRHIDATDTPPWVPTYLIAMLSGRLNLPLPAWFGRGDETETEDPLLHTLEWIGGAAGVANEVFAVAAAGGPLQQTLSDPTPTQVAALPLPASPVWQPPVSTAPVEPPAIEVLAEHVPPECFYLRYGSFENYLWFRDLTLEYGGDISRMITLRGISNQSAERLERQLGVQTNAMSRLLGPSVIEDQALIGRDMYLDDGASIGVLFHAKNVFLLRSSLNSDRTKLADSDESLTLKKVDLQHGPATLLRSSDNRVRSFLVEAGPCILVTNSETIADRFLEVAETGESLAATTDFQLARSYMPLERNDTIFAYFSAEMLQGLLEPSYLIELRRRMQAEADIALVRLARMAARSNTVPGEPAIQEIDGLINAGFLPENFGDRADGTGVVSFSNHLVDTRRGARGTFLPIADNPVETVTASESRWYGQIAAAYSEQFSSLDPIVIGVQREEFPIDPMGPTEGERRERLTIHAEIAPWQPENYGSWAKQLGPPTQVAMEFAPDDVVALQAHVASETLGPPTHLFAAIKDSFPPEPESIDGLISKYRALKTLPGYLGAWPQPGALDRLPLGLGRGQPVGPGMNRLIGGLYRYTGGGFSVLSFQPDVLNASLQHLSANEVDDPAQVRGRIDSLKGTKLEGWVNQQLYERAATASLAGAEFLNSLVAQLGVPVDQAIDEAELVLGGRPQCPLGGDYQFDPARRRFVSTAWPSDRFGPSPYAPADYQTPLLGWFRGAEARLTQYPNRLIADATIEIARAQ</sequence>
<comment type="caution">
    <text evidence="2">The sequence shown here is derived from an EMBL/GenBank/DDBJ whole genome shotgun (WGS) entry which is preliminary data.</text>
</comment>
<dbReference type="RefSeq" id="WP_007327159.1">
    <property type="nucleotide sequence ID" value="NZ_AFAR01000171.1"/>
</dbReference>
<dbReference type="Proteomes" id="UP000006222">
    <property type="component" value="Unassembled WGS sequence"/>
</dbReference>
<dbReference type="EMBL" id="AFAR01000171">
    <property type="protein sequence ID" value="EGF26839.1"/>
    <property type="molecule type" value="Genomic_DNA"/>
</dbReference>
<keyword evidence="1" id="KW-0812">Transmembrane</keyword>
<organism evidence="2 3">
    <name type="scientific">Rhodopirellula baltica WH47</name>
    <dbReference type="NCBI Taxonomy" id="991778"/>
    <lineage>
        <taxon>Bacteria</taxon>
        <taxon>Pseudomonadati</taxon>
        <taxon>Planctomycetota</taxon>
        <taxon>Planctomycetia</taxon>
        <taxon>Pirellulales</taxon>
        <taxon>Pirellulaceae</taxon>
        <taxon>Rhodopirellula</taxon>
    </lineage>
</organism>